<reference evidence="1" key="1">
    <citation type="submission" date="2023-04" db="EMBL/GenBank/DDBJ databases">
        <title>Draft Genome sequencing of Naganishia species isolated from polar environments using Oxford Nanopore Technology.</title>
        <authorList>
            <person name="Leo P."/>
            <person name="Venkateswaran K."/>
        </authorList>
    </citation>
    <scope>NUCLEOTIDE SEQUENCE</scope>
    <source>
        <strain evidence="1">MNA-CCFEE 5425</strain>
    </source>
</reference>
<protein>
    <submittedName>
        <fullName evidence="1">Uncharacterized protein</fullName>
    </submittedName>
</protein>
<accession>A0ACC2X9I5</accession>
<organism evidence="1 2">
    <name type="scientific">Naganishia vaughanmartiniae</name>
    <dbReference type="NCBI Taxonomy" id="1424756"/>
    <lineage>
        <taxon>Eukaryota</taxon>
        <taxon>Fungi</taxon>
        <taxon>Dikarya</taxon>
        <taxon>Basidiomycota</taxon>
        <taxon>Agaricomycotina</taxon>
        <taxon>Tremellomycetes</taxon>
        <taxon>Filobasidiales</taxon>
        <taxon>Filobasidiaceae</taxon>
        <taxon>Naganishia</taxon>
    </lineage>
</organism>
<sequence>MIDAVPAEEFSLYHIAGSSSASTTIKPLNGPTIAILTSVPSSGTGIMTEKINGGGAGKTIEVKKGQVYFIAAGTTVEFGSGVEAWAAFYDDQAREQTGDMK</sequence>
<keyword evidence="2" id="KW-1185">Reference proteome</keyword>
<dbReference type="EMBL" id="JASBWU010000007">
    <property type="protein sequence ID" value="KAJ9120291.1"/>
    <property type="molecule type" value="Genomic_DNA"/>
</dbReference>
<comment type="caution">
    <text evidence="1">The sequence shown here is derived from an EMBL/GenBank/DDBJ whole genome shotgun (WGS) entry which is preliminary data.</text>
</comment>
<gene>
    <name evidence="1" type="ORF">QFC22_003191</name>
</gene>
<evidence type="ECO:0000313" key="1">
    <source>
        <dbReference type="EMBL" id="KAJ9120291.1"/>
    </source>
</evidence>
<evidence type="ECO:0000313" key="2">
    <source>
        <dbReference type="Proteomes" id="UP001243375"/>
    </source>
</evidence>
<proteinExistence type="predicted"/>
<dbReference type="Proteomes" id="UP001243375">
    <property type="component" value="Unassembled WGS sequence"/>
</dbReference>
<name>A0ACC2X9I5_9TREE</name>